<dbReference type="InterPro" id="IPR004417">
    <property type="entry name" value="TrmFO"/>
</dbReference>
<keyword evidence="9 10" id="KW-0520">NAD</keyword>
<dbReference type="GO" id="GO:0030488">
    <property type="term" value="P:tRNA methylation"/>
    <property type="evidence" value="ECO:0007669"/>
    <property type="project" value="TreeGrafter"/>
</dbReference>
<dbReference type="GO" id="GO:0047151">
    <property type="term" value="F:tRNA (uracil(54)-C5)-methyltransferase activity, 5,10-methylenetetrahydrofolate-dependent"/>
    <property type="evidence" value="ECO:0007669"/>
    <property type="project" value="UniProtKB-UniRule"/>
</dbReference>
<proteinExistence type="inferred from homology"/>
<keyword evidence="7 10" id="KW-0274">FAD</keyword>
<evidence type="ECO:0000256" key="7">
    <source>
        <dbReference type="ARBA" id="ARBA00022827"/>
    </source>
</evidence>
<dbReference type="SUPFAM" id="SSF51905">
    <property type="entry name" value="FAD/NAD(P)-binding domain"/>
    <property type="match status" value="1"/>
</dbReference>
<dbReference type="PANTHER" id="PTHR11806:SF2">
    <property type="entry name" value="METHYLENETETRAHYDROFOLATE--TRNA-(URACIL-5-)-METHYLTRANSFERASE TRMFO"/>
    <property type="match status" value="1"/>
</dbReference>
<comment type="caution">
    <text evidence="12">The sequence shown here is derived from an EMBL/GenBank/DDBJ whole genome shotgun (WGS) entry which is preliminary data.</text>
</comment>
<dbReference type="EMBL" id="DRUY01000261">
    <property type="protein sequence ID" value="HHI66424.1"/>
    <property type="molecule type" value="Genomic_DNA"/>
</dbReference>
<dbReference type="NCBIfam" id="NF003739">
    <property type="entry name" value="PRK05335.1"/>
    <property type="match status" value="1"/>
</dbReference>
<gene>
    <name evidence="10" type="primary">trmFO</name>
    <name evidence="12" type="ORF">ENL70_07775</name>
</gene>
<keyword evidence="2 10" id="KW-0963">Cytoplasm</keyword>
<comment type="subcellular location">
    <subcellularLocation>
        <location evidence="10">Cytoplasm</location>
    </subcellularLocation>
</comment>
<dbReference type="Gene3D" id="3.50.50.60">
    <property type="entry name" value="FAD/NAD(P)-binding domain"/>
    <property type="match status" value="2"/>
</dbReference>
<dbReference type="GO" id="GO:0002098">
    <property type="term" value="P:tRNA wobble uridine modification"/>
    <property type="evidence" value="ECO:0007669"/>
    <property type="project" value="TreeGrafter"/>
</dbReference>
<feature type="binding site" evidence="10">
    <location>
        <begin position="14"/>
        <end position="19"/>
    </location>
    <ligand>
        <name>FAD</name>
        <dbReference type="ChEBI" id="CHEBI:57692"/>
    </ligand>
</feature>
<dbReference type="InterPro" id="IPR036188">
    <property type="entry name" value="FAD/NAD-bd_sf"/>
</dbReference>
<keyword evidence="8 10" id="KW-0521">NADP</keyword>
<evidence type="ECO:0000256" key="2">
    <source>
        <dbReference type="ARBA" id="ARBA00022490"/>
    </source>
</evidence>
<evidence type="ECO:0000256" key="9">
    <source>
        <dbReference type="ARBA" id="ARBA00023027"/>
    </source>
</evidence>
<dbReference type="PANTHER" id="PTHR11806">
    <property type="entry name" value="GLUCOSE INHIBITED DIVISION PROTEIN A"/>
    <property type="match status" value="1"/>
</dbReference>
<dbReference type="InterPro" id="IPR002218">
    <property type="entry name" value="MnmG-rel"/>
</dbReference>
<reference evidence="12" key="1">
    <citation type="journal article" date="2020" name="mSystems">
        <title>Genome- and Community-Level Interaction Insights into Carbon Utilization and Element Cycling Functions of Hydrothermarchaeota in Hydrothermal Sediment.</title>
        <authorList>
            <person name="Zhou Z."/>
            <person name="Liu Y."/>
            <person name="Xu W."/>
            <person name="Pan J."/>
            <person name="Luo Z.H."/>
            <person name="Li M."/>
        </authorList>
    </citation>
    <scope>NUCLEOTIDE SEQUENCE [LARGE SCALE GENOMIC DNA]</scope>
    <source>
        <strain evidence="12">SpSt-1019</strain>
    </source>
</reference>
<protein>
    <recommendedName>
        <fullName evidence="10">Methylenetetrahydrofolate--tRNA-(uracil-5-)-methyltransferase TrmFO</fullName>
        <ecNumber evidence="10">2.1.1.74</ecNumber>
    </recommendedName>
    <alternativeName>
        <fullName evidence="10">Folate-dependent tRNA (uracil-5-)-methyltransferase</fullName>
    </alternativeName>
    <alternativeName>
        <fullName evidence="10">Folate-dependent tRNA(M-5-U54)-methyltransferase</fullName>
    </alternativeName>
</protein>
<evidence type="ECO:0000256" key="3">
    <source>
        <dbReference type="ARBA" id="ARBA00022603"/>
    </source>
</evidence>
<dbReference type="EC" id="2.1.1.74" evidence="10"/>
<evidence type="ECO:0000256" key="1">
    <source>
        <dbReference type="ARBA" id="ARBA00001974"/>
    </source>
</evidence>
<evidence type="ECO:0000256" key="6">
    <source>
        <dbReference type="ARBA" id="ARBA00022694"/>
    </source>
</evidence>
<comment type="cofactor">
    <cofactor evidence="1 10">
        <name>FAD</name>
        <dbReference type="ChEBI" id="CHEBI:57692"/>
    </cofactor>
</comment>
<dbReference type="Pfam" id="PF01134">
    <property type="entry name" value="GIDA"/>
    <property type="match status" value="1"/>
</dbReference>
<dbReference type="GO" id="GO:0005829">
    <property type="term" value="C:cytosol"/>
    <property type="evidence" value="ECO:0007669"/>
    <property type="project" value="TreeGrafter"/>
</dbReference>
<feature type="domain" description="MnmG N-terminal" evidence="11">
    <location>
        <begin position="10"/>
        <end position="372"/>
    </location>
</feature>
<comment type="function">
    <text evidence="10">Catalyzes the folate-dependent formation of 5-methyl-uridine at position 54 (M-5-U54) in all tRNAs.</text>
</comment>
<dbReference type="HAMAP" id="MF_01037">
    <property type="entry name" value="TrmFO"/>
    <property type="match status" value="1"/>
</dbReference>
<sequence length="443" mass="50361">MNFNKAENRIKIIGAGLAGSEAAIFLLERGYLLDIYEMRPAIKTPVHKTDLFAELVCSNSLGNKDIISASGLLKEEIKILGSNLIRIAEDCSVEAGQALAVDREKFSKCVTDKIISNSNVNVFREEIKSIPEDSFVIVATGPLTSESLFNYFKNSLNSKDLYFYDATSPIVKYDSIDLKHAFWGNRYGKGEGAYLNCPMTKDEYDFFYEELIKADRVRSHLPDEERYFEGCMPIEELAKRGRETLLFGPLKPRGLKDPNTNKEPYCVVQLRAENKDKTLFNIVGFQTRLTFKEQSRIFRLIPALKNAEFVRYGVMHKNVYFNSSTLIKENLESKKFNNVFFAGQIIGTEGYVEAIATGLLAAINLHLKIHDKGYLALPKTTILGSLINHIINVATDKPAPMNASFGLLPPLLEKLNKKRRYEEYVKRSLYDLNRYLSDFQYKL</sequence>
<organism evidence="12">
    <name type="scientific">Thermodesulfobium narugense</name>
    <dbReference type="NCBI Taxonomy" id="184064"/>
    <lineage>
        <taxon>Bacteria</taxon>
        <taxon>Pseudomonadati</taxon>
        <taxon>Thermodesulfobiota</taxon>
        <taxon>Thermodesulfobiia</taxon>
        <taxon>Thermodesulfobiales</taxon>
        <taxon>Thermodesulfobiaceae</taxon>
        <taxon>Thermodesulfobium</taxon>
    </lineage>
</organism>
<dbReference type="AlphaFoldDB" id="A0A7C5KCI1"/>
<comment type="catalytic activity">
    <reaction evidence="10">
        <text>uridine(54) in tRNA + (6R)-5,10-methylene-5,6,7,8-tetrahydrofolate + NADPH + H(+) = 5-methyluridine(54) in tRNA + (6S)-5,6,7,8-tetrahydrofolate + NADP(+)</text>
        <dbReference type="Rhea" id="RHEA:62372"/>
        <dbReference type="Rhea" id="RHEA-COMP:10167"/>
        <dbReference type="Rhea" id="RHEA-COMP:10193"/>
        <dbReference type="ChEBI" id="CHEBI:15378"/>
        <dbReference type="ChEBI" id="CHEBI:15636"/>
        <dbReference type="ChEBI" id="CHEBI:57453"/>
        <dbReference type="ChEBI" id="CHEBI:57783"/>
        <dbReference type="ChEBI" id="CHEBI:58349"/>
        <dbReference type="ChEBI" id="CHEBI:65315"/>
        <dbReference type="ChEBI" id="CHEBI:74447"/>
        <dbReference type="EC" id="2.1.1.74"/>
    </reaction>
</comment>
<evidence type="ECO:0000256" key="10">
    <source>
        <dbReference type="HAMAP-Rule" id="MF_01037"/>
    </source>
</evidence>
<keyword evidence="3 10" id="KW-0489">Methyltransferase</keyword>
<dbReference type="GO" id="GO:0050660">
    <property type="term" value="F:flavin adenine dinucleotide binding"/>
    <property type="evidence" value="ECO:0007669"/>
    <property type="project" value="UniProtKB-UniRule"/>
</dbReference>
<dbReference type="InterPro" id="IPR040131">
    <property type="entry name" value="MnmG_N"/>
</dbReference>
<evidence type="ECO:0000256" key="8">
    <source>
        <dbReference type="ARBA" id="ARBA00022857"/>
    </source>
</evidence>
<evidence type="ECO:0000256" key="4">
    <source>
        <dbReference type="ARBA" id="ARBA00022630"/>
    </source>
</evidence>
<evidence type="ECO:0000313" key="12">
    <source>
        <dbReference type="EMBL" id="HHI66424.1"/>
    </source>
</evidence>
<keyword evidence="5 10" id="KW-0808">Transferase</keyword>
<comment type="similarity">
    <text evidence="10">Belongs to the MnmG family. TrmFO subfamily.</text>
</comment>
<keyword evidence="4 10" id="KW-0285">Flavoprotein</keyword>
<dbReference type="NCBIfam" id="TIGR00137">
    <property type="entry name" value="gid_trmFO"/>
    <property type="match status" value="1"/>
</dbReference>
<evidence type="ECO:0000256" key="5">
    <source>
        <dbReference type="ARBA" id="ARBA00022679"/>
    </source>
</evidence>
<name>A0A7C5KCI1_9BACT</name>
<keyword evidence="6 10" id="KW-0819">tRNA processing</keyword>
<accession>A0A7C5KCI1</accession>
<comment type="catalytic activity">
    <reaction evidence="10">
        <text>uridine(54) in tRNA + (6R)-5,10-methylene-5,6,7,8-tetrahydrofolate + NADH + H(+) = 5-methyluridine(54) in tRNA + (6S)-5,6,7,8-tetrahydrofolate + NAD(+)</text>
        <dbReference type="Rhea" id="RHEA:16873"/>
        <dbReference type="Rhea" id="RHEA-COMP:10167"/>
        <dbReference type="Rhea" id="RHEA-COMP:10193"/>
        <dbReference type="ChEBI" id="CHEBI:15378"/>
        <dbReference type="ChEBI" id="CHEBI:15636"/>
        <dbReference type="ChEBI" id="CHEBI:57453"/>
        <dbReference type="ChEBI" id="CHEBI:57540"/>
        <dbReference type="ChEBI" id="CHEBI:57945"/>
        <dbReference type="ChEBI" id="CHEBI:65315"/>
        <dbReference type="ChEBI" id="CHEBI:74447"/>
        <dbReference type="EC" id="2.1.1.74"/>
    </reaction>
</comment>
<evidence type="ECO:0000259" key="11">
    <source>
        <dbReference type="Pfam" id="PF01134"/>
    </source>
</evidence>